<dbReference type="AlphaFoldDB" id="A0A2K9YSY6"/>
<name>A0A2K9YSY6_METHO</name>
<sequence length="174" mass="20770">MTLKQKNFRNQKKSISYWKNAWNKATISYFFVSLVIYIALIFIVRYSKKSVDGQYVHSWQNSLTVSMIFAITINFIIVVYRKGMGKWIVNPIANLIRNRIIMRRAKDKFYSGMTIHQKDIIIAKERQEFERERLKAEKQRNYQSINNLSFLLLILYGLIILIILIPFLALRIVW</sequence>
<gene>
    <name evidence="1" type="ORF">KN71_001615</name>
</gene>
<reference evidence="1 2" key="2">
    <citation type="submission" date="2018-10" db="EMBL/GenBank/DDBJ databases">
        <title>Detection and isolation of Mycoplasma hominis as a predominant microorganism from pelvic cavity of patient with salpingitis and tubo-ovarian abscess.</title>
        <authorList>
            <person name="Guschin A.E."/>
            <person name="Khayrullina G.A."/>
            <person name="Rakovskaya I.V."/>
            <person name="Shelenkov A.A."/>
            <person name="Shagin D.A."/>
        </authorList>
    </citation>
    <scope>NUCLEOTIDE SEQUENCE [LARGE SCALE GENOMIC DNA]</scope>
    <source>
        <strain evidence="2">TOA</strain>
    </source>
</reference>
<dbReference type="OrthoDB" id="399898at2"/>
<dbReference type="GeneID" id="89679586"/>
<proteinExistence type="predicted"/>
<evidence type="ECO:0000313" key="2">
    <source>
        <dbReference type="Proteomes" id="UP000029712"/>
    </source>
</evidence>
<organism evidence="1 2">
    <name type="scientific">Metamycoplasma hominis</name>
    <name type="common">Mycoplasma hominis</name>
    <dbReference type="NCBI Taxonomy" id="2098"/>
    <lineage>
        <taxon>Bacteria</taxon>
        <taxon>Bacillati</taxon>
        <taxon>Mycoplasmatota</taxon>
        <taxon>Mycoplasmoidales</taxon>
        <taxon>Metamycoplasmataceae</taxon>
        <taxon>Metamycoplasma</taxon>
    </lineage>
</organism>
<dbReference type="Proteomes" id="UP000029712">
    <property type="component" value="Chromosome"/>
</dbReference>
<protein>
    <submittedName>
        <fullName evidence="1">Uncharacterized protein</fullName>
    </submittedName>
</protein>
<reference evidence="1 2" key="1">
    <citation type="submission" date="2014-08" db="EMBL/GenBank/DDBJ databases">
        <authorList>
            <person name="Kuleshov K."/>
            <person name="Dedkov V."/>
            <person name="Markelov M."/>
            <person name="Pimkina E."/>
        </authorList>
    </citation>
    <scope>NUCLEOTIDE SEQUENCE [LARGE SCALE GENOMIC DNA]</scope>
    <source>
        <strain evidence="2">TOA</strain>
    </source>
</reference>
<dbReference type="EMBL" id="CP033021">
    <property type="protein sequence ID" value="AYN65387.1"/>
    <property type="molecule type" value="Genomic_DNA"/>
</dbReference>
<accession>A0A2K9YSY6</accession>
<dbReference type="RefSeq" id="WP_020002402.1">
    <property type="nucleotide sequence ID" value="NZ_CP026341.1"/>
</dbReference>
<evidence type="ECO:0000313" key="1">
    <source>
        <dbReference type="EMBL" id="AYN65387.1"/>
    </source>
</evidence>